<evidence type="ECO:0000313" key="2">
    <source>
        <dbReference type="EMBL" id="KAK9035628.1"/>
    </source>
</evidence>
<proteinExistence type="predicted"/>
<evidence type="ECO:0000313" key="3">
    <source>
        <dbReference type="Proteomes" id="UP001396334"/>
    </source>
</evidence>
<keyword evidence="3" id="KW-1185">Reference proteome</keyword>
<feature type="compositionally biased region" description="Polar residues" evidence="1">
    <location>
        <begin position="145"/>
        <end position="154"/>
    </location>
</feature>
<gene>
    <name evidence="2" type="ORF">V6N11_077662</name>
</gene>
<protein>
    <submittedName>
        <fullName evidence="2">Uncharacterized protein</fullName>
    </submittedName>
</protein>
<feature type="region of interest" description="Disordered" evidence="1">
    <location>
        <begin position="133"/>
        <end position="155"/>
    </location>
</feature>
<feature type="region of interest" description="Disordered" evidence="1">
    <location>
        <begin position="62"/>
        <end position="120"/>
    </location>
</feature>
<sequence>MAPSDSSPPAGASTLPVMLMMRGHGLEGYLDGSTPAPPRLLVAESGHIPVILSPSVPVVKTNDSAEECLQGSPLQDNTSNRNVSATDDSEDTSRSDANSFQPIAGSSCELPDPTMVQPPLVEDSSETINHADQQHDGSAVASHDMPSTSSSRQLGGTVVNAHPMQTRGNIYGNTQDNLENHQSHEHNITSIIVML</sequence>
<organism evidence="2 3">
    <name type="scientific">Hibiscus sabdariffa</name>
    <name type="common">roselle</name>
    <dbReference type="NCBI Taxonomy" id="183260"/>
    <lineage>
        <taxon>Eukaryota</taxon>
        <taxon>Viridiplantae</taxon>
        <taxon>Streptophyta</taxon>
        <taxon>Embryophyta</taxon>
        <taxon>Tracheophyta</taxon>
        <taxon>Spermatophyta</taxon>
        <taxon>Magnoliopsida</taxon>
        <taxon>eudicotyledons</taxon>
        <taxon>Gunneridae</taxon>
        <taxon>Pentapetalae</taxon>
        <taxon>rosids</taxon>
        <taxon>malvids</taxon>
        <taxon>Malvales</taxon>
        <taxon>Malvaceae</taxon>
        <taxon>Malvoideae</taxon>
        <taxon>Hibiscus</taxon>
    </lineage>
</organism>
<evidence type="ECO:0000256" key="1">
    <source>
        <dbReference type="SAM" id="MobiDB-lite"/>
    </source>
</evidence>
<accession>A0ABR2TDU5</accession>
<feature type="compositionally biased region" description="Polar residues" evidence="1">
    <location>
        <begin position="72"/>
        <end position="86"/>
    </location>
</feature>
<comment type="caution">
    <text evidence="2">The sequence shown here is derived from an EMBL/GenBank/DDBJ whole genome shotgun (WGS) entry which is preliminary data.</text>
</comment>
<dbReference type="EMBL" id="JBBPBN010000006">
    <property type="protein sequence ID" value="KAK9035628.1"/>
    <property type="molecule type" value="Genomic_DNA"/>
</dbReference>
<dbReference type="Proteomes" id="UP001396334">
    <property type="component" value="Unassembled WGS sequence"/>
</dbReference>
<name>A0ABR2TDU5_9ROSI</name>
<reference evidence="2 3" key="1">
    <citation type="journal article" date="2024" name="G3 (Bethesda)">
        <title>Genome assembly of Hibiscus sabdariffa L. provides insights into metabolisms of medicinal natural products.</title>
        <authorList>
            <person name="Kim T."/>
        </authorList>
    </citation>
    <scope>NUCLEOTIDE SEQUENCE [LARGE SCALE GENOMIC DNA]</scope>
    <source>
        <strain evidence="2">TK-2024</strain>
        <tissue evidence="2">Old leaves</tissue>
    </source>
</reference>